<dbReference type="AlphaFoldDB" id="A0A5K7Z8P5"/>
<dbReference type="PROSITE" id="PS51257">
    <property type="entry name" value="PROKAR_LIPOPROTEIN"/>
    <property type="match status" value="1"/>
</dbReference>
<reference evidence="1 2" key="1">
    <citation type="submission" date="2019-11" db="EMBL/GenBank/DDBJ databases">
        <title>Comparative genomics of hydrocarbon-degrading Desulfosarcina strains.</title>
        <authorList>
            <person name="Watanabe M."/>
            <person name="Kojima H."/>
            <person name="Fukui M."/>
        </authorList>
    </citation>
    <scope>NUCLEOTIDE SEQUENCE [LARGE SCALE GENOMIC DNA]</scope>
    <source>
        <strain evidence="1 2">PP31</strain>
    </source>
</reference>
<dbReference type="EMBL" id="AP021875">
    <property type="protein sequence ID" value="BBO77140.1"/>
    <property type="molecule type" value="Genomic_DNA"/>
</dbReference>
<keyword evidence="2" id="KW-1185">Reference proteome</keyword>
<evidence type="ECO:0008006" key="3">
    <source>
        <dbReference type="Google" id="ProtNLM"/>
    </source>
</evidence>
<dbReference type="KEGG" id="dwd:DSCW_45570"/>
<name>A0A5K7Z8P5_9BACT</name>
<evidence type="ECO:0000313" key="1">
    <source>
        <dbReference type="EMBL" id="BBO77140.1"/>
    </source>
</evidence>
<evidence type="ECO:0000313" key="2">
    <source>
        <dbReference type="Proteomes" id="UP000427769"/>
    </source>
</evidence>
<dbReference type="Proteomes" id="UP000427769">
    <property type="component" value="Chromosome"/>
</dbReference>
<accession>A0A5K7Z8P5</accession>
<dbReference type="RefSeq" id="WP_155305911.1">
    <property type="nucleotide sequence ID" value="NZ_AP021875.1"/>
</dbReference>
<protein>
    <recommendedName>
        <fullName evidence="3">Lipoprotein</fullName>
    </recommendedName>
</protein>
<organism evidence="1 2">
    <name type="scientific">Desulfosarcina widdelii</name>
    <dbReference type="NCBI Taxonomy" id="947919"/>
    <lineage>
        <taxon>Bacteria</taxon>
        <taxon>Pseudomonadati</taxon>
        <taxon>Thermodesulfobacteriota</taxon>
        <taxon>Desulfobacteria</taxon>
        <taxon>Desulfobacterales</taxon>
        <taxon>Desulfosarcinaceae</taxon>
        <taxon>Desulfosarcina</taxon>
    </lineage>
</organism>
<dbReference type="OrthoDB" id="5417164at2"/>
<gene>
    <name evidence="1" type="ORF">DSCW_45570</name>
</gene>
<sequence length="312" mass="32859">MIAASRLKTILPALLAAALLIAGCGIASSYRPAPQKTIRDFSGSGKYLKKVGVVALLNNATLGGQQVPVSYMRAFLESINAEASHAVLVIPGRNEASPFLMNPPRAANGHLNVFTLSGLARQEGMNFLVSPLLMDVRLRTRDTGFWFFKDVAYSLQVQTAAAIYDTITGTRLALGTLIDEVDIDEYEAQRIRNGENVIVDSLEEVVEEMGQSLGERMAEAINEGKWLASVVALKDGACVIGAGSDVGVETGDRFAVLDASEMLTGLDGQRYVVPGVKIGEIAIDGVTPGQASGSPVSGGTVPPVGSILVPQS</sequence>
<proteinExistence type="predicted"/>